<evidence type="ECO:0000313" key="2">
    <source>
        <dbReference type="Proteomes" id="UP000663879"/>
    </source>
</evidence>
<accession>A0A814N8U2</accession>
<reference evidence="1" key="1">
    <citation type="submission" date="2021-02" db="EMBL/GenBank/DDBJ databases">
        <authorList>
            <person name="Nowell W R."/>
        </authorList>
    </citation>
    <scope>NUCLEOTIDE SEQUENCE</scope>
    <source>
        <strain evidence="1">Ploen Becks lab</strain>
    </source>
</reference>
<keyword evidence="2" id="KW-1185">Reference proteome</keyword>
<dbReference type="Proteomes" id="UP000663879">
    <property type="component" value="Unassembled WGS sequence"/>
</dbReference>
<name>A0A814N8U2_9BILA</name>
<feature type="non-terminal residue" evidence="1">
    <location>
        <position position="1"/>
    </location>
</feature>
<protein>
    <submittedName>
        <fullName evidence="1">Uncharacterized protein</fullName>
    </submittedName>
</protein>
<comment type="caution">
    <text evidence="1">The sequence shown here is derived from an EMBL/GenBank/DDBJ whole genome shotgun (WGS) entry which is preliminary data.</text>
</comment>
<dbReference type="EMBL" id="CAJNOC010007003">
    <property type="protein sequence ID" value="CAF1090057.1"/>
    <property type="molecule type" value="Genomic_DNA"/>
</dbReference>
<proteinExistence type="predicted"/>
<gene>
    <name evidence="1" type="ORF">OXX778_LOCUS20625</name>
</gene>
<organism evidence="1 2">
    <name type="scientific">Brachionus calyciflorus</name>
    <dbReference type="NCBI Taxonomy" id="104777"/>
    <lineage>
        <taxon>Eukaryota</taxon>
        <taxon>Metazoa</taxon>
        <taxon>Spiralia</taxon>
        <taxon>Gnathifera</taxon>
        <taxon>Rotifera</taxon>
        <taxon>Eurotatoria</taxon>
        <taxon>Monogononta</taxon>
        <taxon>Pseudotrocha</taxon>
        <taxon>Ploima</taxon>
        <taxon>Brachionidae</taxon>
        <taxon>Brachionus</taxon>
    </lineage>
</organism>
<evidence type="ECO:0000313" key="1">
    <source>
        <dbReference type="EMBL" id="CAF1090057.1"/>
    </source>
</evidence>
<dbReference type="AlphaFoldDB" id="A0A814N8U2"/>
<sequence length="57" mass="6551">NSIPVKVNKNQIGDDWGNQFDKIFARPDTLTVMDSYSSEASLEDLYEDKNVLEQMLK</sequence>